<comment type="subcellular location">
    <subcellularLocation>
        <location evidence="2">Cytoplasm</location>
    </subcellularLocation>
</comment>
<dbReference type="KEGG" id="afo:Afer_0789"/>
<reference evidence="3 4" key="1">
    <citation type="journal article" date="2009" name="Stand. Genomic Sci.">
        <title>Complete genome sequence of Acidimicrobium ferrooxidans type strain (ICP).</title>
        <authorList>
            <person name="Clum A."/>
            <person name="Nolan M."/>
            <person name="Lang E."/>
            <person name="Glavina Del Rio T."/>
            <person name="Tice H."/>
            <person name="Copeland A."/>
            <person name="Cheng J.F."/>
            <person name="Lucas S."/>
            <person name="Chen F."/>
            <person name="Bruce D."/>
            <person name="Goodwin L."/>
            <person name="Pitluck S."/>
            <person name="Ivanova N."/>
            <person name="Mavrommatis K."/>
            <person name="Mikhailova N."/>
            <person name="Pati A."/>
            <person name="Chen A."/>
            <person name="Palaniappan K."/>
            <person name="Goker M."/>
            <person name="Spring S."/>
            <person name="Land M."/>
            <person name="Hauser L."/>
            <person name="Chang Y.J."/>
            <person name="Jeffries C.C."/>
            <person name="Chain P."/>
            <person name="Bristow J."/>
            <person name="Eisen J.A."/>
            <person name="Markowitz V."/>
            <person name="Hugenholtz P."/>
            <person name="Kyrpides N.C."/>
            <person name="Klenk H.P."/>
            <person name="Lapidus A."/>
        </authorList>
    </citation>
    <scope>NUCLEOTIDE SEQUENCE [LARGE SCALE GENOMIC DNA]</scope>
    <source>
        <strain evidence="4">DSM 10331 / JCM 15462 / NBRC 103882 / ICP</strain>
    </source>
</reference>
<evidence type="ECO:0000313" key="3">
    <source>
        <dbReference type="EMBL" id="ACU53737.1"/>
    </source>
</evidence>
<dbReference type="eggNOG" id="COG0799">
    <property type="taxonomic scope" value="Bacteria"/>
</dbReference>
<comment type="similarity">
    <text evidence="1 2">Belongs to the Iojap/RsfS family.</text>
</comment>
<dbReference type="GO" id="GO:0043023">
    <property type="term" value="F:ribosomal large subunit binding"/>
    <property type="evidence" value="ECO:0007669"/>
    <property type="project" value="TreeGrafter"/>
</dbReference>
<dbReference type="InterPro" id="IPR004394">
    <property type="entry name" value="Iojap/RsfS/C7orf30"/>
</dbReference>
<dbReference type="GO" id="GO:0090071">
    <property type="term" value="P:negative regulation of ribosome biogenesis"/>
    <property type="evidence" value="ECO:0007669"/>
    <property type="project" value="UniProtKB-UniRule"/>
</dbReference>
<dbReference type="Pfam" id="PF02410">
    <property type="entry name" value="RsfS"/>
    <property type="match status" value="1"/>
</dbReference>
<keyword evidence="2" id="KW-0810">Translation regulation</keyword>
<dbReference type="GO" id="GO:0042256">
    <property type="term" value="P:cytosolic ribosome assembly"/>
    <property type="evidence" value="ECO:0007669"/>
    <property type="project" value="UniProtKB-UniRule"/>
</dbReference>
<keyword evidence="4" id="KW-1185">Reference proteome</keyword>
<dbReference type="Gene3D" id="3.30.460.10">
    <property type="entry name" value="Beta Polymerase, domain 2"/>
    <property type="match status" value="1"/>
</dbReference>
<name>C7LYC9_ACIFD</name>
<gene>
    <name evidence="2" type="primary">rsfS</name>
    <name evidence="3" type="ordered locus">Afer_0789</name>
</gene>
<evidence type="ECO:0000313" key="4">
    <source>
        <dbReference type="Proteomes" id="UP000000771"/>
    </source>
</evidence>
<dbReference type="STRING" id="525909.Afer_0789"/>
<dbReference type="PANTHER" id="PTHR21043">
    <property type="entry name" value="IOJAP SUPERFAMILY ORTHOLOG"/>
    <property type="match status" value="1"/>
</dbReference>
<dbReference type="PANTHER" id="PTHR21043:SF0">
    <property type="entry name" value="MITOCHONDRIAL ASSEMBLY OF RIBOSOMAL LARGE SUBUNIT PROTEIN 1"/>
    <property type="match status" value="1"/>
</dbReference>
<comment type="function">
    <text evidence="2">Functions as a ribosomal silencing factor. Interacts with ribosomal protein uL14 (rplN), blocking formation of intersubunit bridge B8. Prevents association of the 30S and 50S ribosomal subunits and the formation of functional ribosomes, thus repressing translation.</text>
</comment>
<keyword evidence="2" id="KW-0963">Cytoplasm</keyword>
<dbReference type="HOGENOM" id="CLU_1551961_0_0_11"/>
<dbReference type="HAMAP" id="MF_01477">
    <property type="entry name" value="Iojap_RsfS"/>
    <property type="match status" value="1"/>
</dbReference>
<dbReference type="InterPro" id="IPR043519">
    <property type="entry name" value="NT_sf"/>
</dbReference>
<evidence type="ECO:0000256" key="1">
    <source>
        <dbReference type="ARBA" id="ARBA00010574"/>
    </source>
</evidence>
<keyword evidence="2" id="KW-0678">Repressor</keyword>
<dbReference type="GO" id="GO:0017148">
    <property type="term" value="P:negative regulation of translation"/>
    <property type="evidence" value="ECO:0007669"/>
    <property type="project" value="UniProtKB-UniRule"/>
</dbReference>
<dbReference type="AlphaFoldDB" id="C7LYC9"/>
<evidence type="ECO:0000256" key="2">
    <source>
        <dbReference type="HAMAP-Rule" id="MF_01477"/>
    </source>
</evidence>
<organism evidence="3 4">
    <name type="scientific">Acidimicrobium ferrooxidans (strain DSM 10331 / JCM 15462 / NBRC 103882 / ICP)</name>
    <dbReference type="NCBI Taxonomy" id="525909"/>
    <lineage>
        <taxon>Bacteria</taxon>
        <taxon>Bacillati</taxon>
        <taxon>Actinomycetota</taxon>
        <taxon>Acidimicrobiia</taxon>
        <taxon>Acidimicrobiales</taxon>
        <taxon>Acidimicrobiaceae</taxon>
        <taxon>Acidimicrobium</taxon>
    </lineage>
</organism>
<dbReference type="NCBIfam" id="TIGR00090">
    <property type="entry name" value="rsfS_iojap_ybeB"/>
    <property type="match status" value="1"/>
</dbReference>
<protein>
    <recommendedName>
        <fullName evidence="2">Ribosomal silencing factor RsfS</fullName>
    </recommendedName>
</protein>
<dbReference type="GO" id="GO:0005737">
    <property type="term" value="C:cytoplasm"/>
    <property type="evidence" value="ECO:0007669"/>
    <property type="project" value="UniProtKB-SubCell"/>
</dbReference>
<dbReference type="EMBL" id="CP001631">
    <property type="protein sequence ID" value="ACU53737.1"/>
    <property type="molecule type" value="Genomic_DNA"/>
</dbReference>
<proteinExistence type="inferred from homology"/>
<accession>C7LYC9</accession>
<dbReference type="Proteomes" id="UP000000771">
    <property type="component" value="Chromosome"/>
</dbReference>
<sequence>MPSRPTERSRRGGPIIDIADSTLRPFHDPGVSTDHDLHRLRLSDQRTHALAIARMAEDKHADDVVVLEVAELTAIATHFILATARNPRLGASLVTDLVRQIRRDLGLHPRVEGRPGDPWVVLDCMDIVIHVLAPEARQFYQLERLWADAPTIATGAASAPLDADDASVARVD</sequence>
<comment type="subunit">
    <text evidence="2">Interacts with ribosomal protein uL14 (rplN).</text>
</comment>
<dbReference type="SUPFAM" id="SSF81301">
    <property type="entry name" value="Nucleotidyltransferase"/>
    <property type="match status" value="1"/>
</dbReference>